<comment type="caution">
    <text evidence="1">The sequence shown here is derived from an EMBL/GenBank/DDBJ whole genome shotgun (WGS) entry which is preliminary data.</text>
</comment>
<gene>
    <name evidence="1" type="ORF">BKA24_001671</name>
</gene>
<dbReference type="AlphaFoldDB" id="A0A7W7BQJ4"/>
<evidence type="ECO:0000313" key="1">
    <source>
        <dbReference type="EMBL" id="MBB4666962.1"/>
    </source>
</evidence>
<sequence length="237" mass="26654">MVAHLRSKADPMKSGWNFDREIVSSSRVELPAPVASDLVDASDDIMRTLRGWALDLQFPGHPYSPSGLEAGAESDEAYADARACADVILAAYAGAMSDPDRARMLSDAFRGEGRDPEARGWWTVGDALQKWRLDDQRRWAKSPCPICDLRMVRVIPSRAGRVRFVCERRGCDWSGDDRDMFLAEQFVTDYSFKTAHSEQVDPDRLAEFVARSRGILEPERIAEFVDERRGEREAVVA</sequence>
<organism evidence="1 2">
    <name type="scientific">Microbacterium marinum</name>
    <dbReference type="NCBI Taxonomy" id="421115"/>
    <lineage>
        <taxon>Bacteria</taxon>
        <taxon>Bacillati</taxon>
        <taxon>Actinomycetota</taxon>
        <taxon>Actinomycetes</taxon>
        <taxon>Micrococcales</taxon>
        <taxon>Microbacteriaceae</taxon>
        <taxon>Microbacterium</taxon>
    </lineage>
</organism>
<accession>A0A7W7BQJ4</accession>
<dbReference type="Proteomes" id="UP000573729">
    <property type="component" value="Unassembled WGS sequence"/>
</dbReference>
<proteinExistence type="predicted"/>
<protein>
    <submittedName>
        <fullName evidence="1">Uncharacterized protein</fullName>
    </submittedName>
</protein>
<dbReference type="EMBL" id="JACHMD010000001">
    <property type="protein sequence ID" value="MBB4666962.1"/>
    <property type="molecule type" value="Genomic_DNA"/>
</dbReference>
<evidence type="ECO:0000313" key="2">
    <source>
        <dbReference type="Proteomes" id="UP000573729"/>
    </source>
</evidence>
<reference evidence="1 2" key="1">
    <citation type="submission" date="2020-08" db="EMBL/GenBank/DDBJ databases">
        <title>Sequencing the genomes of 1000 actinobacteria strains.</title>
        <authorList>
            <person name="Klenk H.-P."/>
        </authorList>
    </citation>
    <scope>NUCLEOTIDE SEQUENCE [LARGE SCALE GENOMIC DNA]</scope>
    <source>
        <strain evidence="1 2">DSM 24947</strain>
    </source>
</reference>
<keyword evidence="2" id="KW-1185">Reference proteome</keyword>
<name>A0A7W7BQJ4_9MICO</name>